<dbReference type="eggNOG" id="COG1396">
    <property type="taxonomic scope" value="Bacteria"/>
</dbReference>
<dbReference type="Proteomes" id="UP000027601">
    <property type="component" value="Unassembled WGS sequence"/>
</dbReference>
<reference evidence="1 2" key="1">
    <citation type="journal article" date="2015" name="Microbes Environ.">
        <title>Distribution and evolution of nitrogen fixation genes in the phylum bacteroidetes.</title>
        <authorList>
            <person name="Inoue J."/>
            <person name="Oshima K."/>
            <person name="Suda W."/>
            <person name="Sakamoto M."/>
            <person name="Iino T."/>
            <person name="Noda S."/>
            <person name="Hongoh Y."/>
            <person name="Hattori M."/>
            <person name="Ohkuma M."/>
        </authorList>
    </citation>
    <scope>NUCLEOTIDE SEQUENCE [LARGE SCALE GENOMIC DNA]</scope>
    <source>
        <strain evidence="1 2">JCM 15093</strain>
    </source>
</reference>
<protein>
    <submittedName>
        <fullName evidence="1">Uncharacterized protein</fullName>
    </submittedName>
</protein>
<gene>
    <name evidence="1" type="ORF">JCM15093_3412</name>
</gene>
<dbReference type="EMBL" id="BAJS01000038">
    <property type="protein sequence ID" value="GAK38112.1"/>
    <property type="molecule type" value="Genomic_DNA"/>
</dbReference>
<evidence type="ECO:0000313" key="2">
    <source>
        <dbReference type="Proteomes" id="UP000027601"/>
    </source>
</evidence>
<dbReference type="STRING" id="1121097.GCA_000428125_03087"/>
<dbReference type="AlphaFoldDB" id="A0A069D6T8"/>
<comment type="caution">
    <text evidence="1">The sequence shown here is derived from an EMBL/GenBank/DDBJ whole genome shotgun (WGS) entry which is preliminary data.</text>
</comment>
<evidence type="ECO:0000313" key="1">
    <source>
        <dbReference type="EMBL" id="GAK38112.1"/>
    </source>
</evidence>
<proteinExistence type="predicted"/>
<organism evidence="1 2">
    <name type="scientific">Bacteroides graminisolvens DSM 19988 = JCM 15093</name>
    <dbReference type="NCBI Taxonomy" id="1121097"/>
    <lineage>
        <taxon>Bacteria</taxon>
        <taxon>Pseudomonadati</taxon>
        <taxon>Bacteroidota</taxon>
        <taxon>Bacteroidia</taxon>
        <taxon>Bacteroidales</taxon>
        <taxon>Bacteroidaceae</taxon>
        <taxon>Bacteroides</taxon>
    </lineage>
</organism>
<keyword evidence="2" id="KW-1185">Reference proteome</keyword>
<accession>A0A069D6T8</accession>
<sequence length="84" mass="9508">MAPSIEAVRKIAKILSSTVGYLLDETEQENLFKAPSIHKRLNEIEKMERKNKNHILYAIDAFTKSVKLKNITALKIKKLGKSGL</sequence>
<name>A0A069D6T8_9BACE</name>